<sequence length="84" mass="9692">MSKEIGMLLIPNAVFTGYVAHLNTRGIDAAIHAEYKKWLRYYLYEREVVGCQEPQGGMGLFQLFQVIVFHRLCDDLDRLCISLL</sequence>
<dbReference type="EMBL" id="CP000482">
    <property type="protein sequence ID" value="ABK98561.1"/>
    <property type="molecule type" value="Genomic_DNA"/>
</dbReference>
<keyword evidence="2" id="KW-1185">Reference proteome</keyword>
<evidence type="ECO:0000313" key="1">
    <source>
        <dbReference type="EMBL" id="ABK98561.1"/>
    </source>
</evidence>
<proteinExistence type="predicted"/>
<protein>
    <submittedName>
        <fullName evidence="1">Uncharacterized protein</fullName>
    </submittedName>
</protein>
<dbReference type="HOGENOM" id="CLU_2524578_0_0_7"/>
<accession>A1AMJ1</accession>
<gene>
    <name evidence="1" type="ordered locus">Ppro_0932</name>
</gene>
<dbReference type="STRING" id="338966.Ppro_0932"/>
<evidence type="ECO:0000313" key="2">
    <source>
        <dbReference type="Proteomes" id="UP000006732"/>
    </source>
</evidence>
<name>A1AMJ1_PELPD</name>
<dbReference type="AlphaFoldDB" id="A1AMJ1"/>
<dbReference type="eggNOG" id="COG4974">
    <property type="taxonomic scope" value="Bacteria"/>
</dbReference>
<dbReference type="KEGG" id="ppd:Ppro_0932"/>
<reference evidence="1 2" key="1">
    <citation type="submission" date="2006-10" db="EMBL/GenBank/DDBJ databases">
        <title>Complete sequence of chromosome of Pelobacter propionicus DSM 2379.</title>
        <authorList>
            <consortium name="US DOE Joint Genome Institute"/>
            <person name="Copeland A."/>
            <person name="Lucas S."/>
            <person name="Lapidus A."/>
            <person name="Barry K."/>
            <person name="Detter J.C."/>
            <person name="Glavina del Rio T."/>
            <person name="Hammon N."/>
            <person name="Israni S."/>
            <person name="Dalin E."/>
            <person name="Tice H."/>
            <person name="Pitluck S."/>
            <person name="Saunders E."/>
            <person name="Brettin T."/>
            <person name="Bruce D."/>
            <person name="Han C."/>
            <person name="Tapia R."/>
            <person name="Schmutz J."/>
            <person name="Larimer F."/>
            <person name="Land M."/>
            <person name="Hauser L."/>
            <person name="Kyrpides N."/>
            <person name="Kim E."/>
            <person name="Lovley D."/>
            <person name="Richardson P."/>
        </authorList>
    </citation>
    <scope>NUCLEOTIDE SEQUENCE [LARGE SCALE GENOMIC DNA]</scope>
    <source>
        <strain evidence="2">DSM 2379 / NBRC 103807 / OttBd1</strain>
    </source>
</reference>
<organism evidence="1 2">
    <name type="scientific">Pelobacter propionicus (strain DSM 2379 / NBRC 103807 / OttBd1)</name>
    <dbReference type="NCBI Taxonomy" id="338966"/>
    <lineage>
        <taxon>Bacteria</taxon>
        <taxon>Pseudomonadati</taxon>
        <taxon>Thermodesulfobacteriota</taxon>
        <taxon>Desulfuromonadia</taxon>
        <taxon>Desulfuromonadales</taxon>
        <taxon>Desulfuromonadaceae</taxon>
        <taxon>Pelobacter</taxon>
    </lineage>
</organism>
<dbReference type="Proteomes" id="UP000006732">
    <property type="component" value="Chromosome"/>
</dbReference>